<feature type="active site" description="Nucleophile" evidence="7">
    <location>
        <position position="231"/>
    </location>
</feature>
<dbReference type="Pfam" id="PF01189">
    <property type="entry name" value="Methyltr_RsmB-F"/>
    <property type="match status" value="1"/>
</dbReference>
<evidence type="ECO:0000256" key="7">
    <source>
        <dbReference type="PROSITE-ProRule" id="PRU01023"/>
    </source>
</evidence>
<dbReference type="InterPro" id="IPR029063">
    <property type="entry name" value="SAM-dependent_MTases_sf"/>
</dbReference>
<dbReference type="Pfam" id="PF17125">
    <property type="entry name" value="Methyltr_RsmF_N"/>
    <property type="match status" value="1"/>
</dbReference>
<dbReference type="PROSITE" id="PS51686">
    <property type="entry name" value="SAM_MT_RSMB_NOP"/>
    <property type="match status" value="1"/>
</dbReference>
<keyword evidence="6 7" id="KW-0694">RNA-binding</keyword>
<dbReference type="PROSITE" id="PS01153">
    <property type="entry name" value="NOL1_NOP2_SUN"/>
    <property type="match status" value="1"/>
</dbReference>
<dbReference type="CDD" id="cd21147">
    <property type="entry name" value="RsmF_methylt_CTD1"/>
    <property type="match status" value="1"/>
</dbReference>
<dbReference type="InterPro" id="IPR031341">
    <property type="entry name" value="Methyltr_RsmF_N"/>
</dbReference>
<keyword evidence="4 7" id="KW-0808">Transferase</keyword>
<dbReference type="PANTHER" id="PTHR22807">
    <property type="entry name" value="NOP2 YEAST -RELATED NOL1/NOP2/FMU SUN DOMAIN-CONTAINING"/>
    <property type="match status" value="1"/>
</dbReference>
<evidence type="ECO:0000256" key="4">
    <source>
        <dbReference type="ARBA" id="ARBA00022679"/>
    </source>
</evidence>
<dbReference type="GO" id="GO:0001510">
    <property type="term" value="P:RNA methylation"/>
    <property type="evidence" value="ECO:0007669"/>
    <property type="project" value="InterPro"/>
</dbReference>
<dbReference type="Gene3D" id="2.30.130.60">
    <property type="match status" value="1"/>
</dbReference>
<evidence type="ECO:0000313" key="10">
    <source>
        <dbReference type="Proteomes" id="UP000712157"/>
    </source>
</evidence>
<dbReference type="InterPro" id="IPR027391">
    <property type="entry name" value="Nol1_Nop2_Fmu_2"/>
</dbReference>
<dbReference type="Gene3D" id="3.30.70.1170">
    <property type="entry name" value="Sun protein, domain 3"/>
    <property type="match status" value="1"/>
</dbReference>
<feature type="domain" description="SAM-dependent MTase RsmB/NOP-type" evidence="8">
    <location>
        <begin position="17"/>
        <end position="302"/>
    </location>
</feature>
<name>A0A949NCD5_9FIRM</name>
<dbReference type="CDD" id="cd02440">
    <property type="entry name" value="AdoMet_MTases"/>
    <property type="match status" value="1"/>
</dbReference>
<protein>
    <submittedName>
        <fullName evidence="9">RsmB/NOP family class I SAM-dependent RNA methyltransferase</fullName>
    </submittedName>
</protein>
<keyword evidence="10" id="KW-1185">Reference proteome</keyword>
<dbReference type="NCBIfam" id="TIGR00446">
    <property type="entry name" value="nop2p"/>
    <property type="match status" value="1"/>
</dbReference>
<accession>A0A949NCD5</accession>
<evidence type="ECO:0000256" key="1">
    <source>
        <dbReference type="ARBA" id="ARBA00007494"/>
    </source>
</evidence>
<dbReference type="RefSeq" id="WP_238722707.1">
    <property type="nucleotide sequence ID" value="NZ_JAHQCW010000037.1"/>
</dbReference>
<dbReference type="GO" id="GO:0003723">
    <property type="term" value="F:RNA binding"/>
    <property type="evidence" value="ECO:0007669"/>
    <property type="project" value="UniProtKB-UniRule"/>
</dbReference>
<keyword evidence="2" id="KW-0963">Cytoplasm</keyword>
<dbReference type="InterPro" id="IPR001678">
    <property type="entry name" value="MeTrfase_RsmB-F_NOP2_dom"/>
</dbReference>
<evidence type="ECO:0000256" key="3">
    <source>
        <dbReference type="ARBA" id="ARBA00022603"/>
    </source>
</evidence>
<feature type="binding site" evidence="7">
    <location>
        <position position="133"/>
    </location>
    <ligand>
        <name>S-adenosyl-L-methionine</name>
        <dbReference type="ChEBI" id="CHEBI:59789"/>
    </ligand>
</feature>
<dbReference type="PANTHER" id="PTHR22807:SF30">
    <property type="entry name" value="28S RRNA (CYTOSINE(4447)-C(5))-METHYLTRANSFERASE-RELATED"/>
    <property type="match status" value="1"/>
</dbReference>
<dbReference type="GO" id="GO:0008173">
    <property type="term" value="F:RNA methyltransferase activity"/>
    <property type="evidence" value="ECO:0007669"/>
    <property type="project" value="InterPro"/>
</dbReference>
<evidence type="ECO:0000256" key="6">
    <source>
        <dbReference type="ARBA" id="ARBA00022884"/>
    </source>
</evidence>
<organism evidence="9 10">
    <name type="scientific">Diplocloster agilis</name>
    <dbReference type="NCBI Taxonomy" id="2850323"/>
    <lineage>
        <taxon>Bacteria</taxon>
        <taxon>Bacillati</taxon>
        <taxon>Bacillota</taxon>
        <taxon>Clostridia</taxon>
        <taxon>Lachnospirales</taxon>
        <taxon>Lachnospiraceae</taxon>
        <taxon>Diplocloster</taxon>
    </lineage>
</organism>
<keyword evidence="3 7" id="KW-0489">Methyltransferase</keyword>
<dbReference type="EMBL" id="JAHQCW010000037">
    <property type="protein sequence ID" value="MBU9738572.1"/>
    <property type="molecule type" value="Genomic_DNA"/>
</dbReference>
<dbReference type="InterPro" id="IPR031340">
    <property type="entry name" value="RsmF_methylt_CI"/>
</dbReference>
<evidence type="ECO:0000259" key="8">
    <source>
        <dbReference type="PROSITE" id="PS51686"/>
    </source>
</evidence>
<dbReference type="InterPro" id="IPR018314">
    <property type="entry name" value="RsmB/NOL1/NOP2-like_CS"/>
</dbReference>
<comment type="similarity">
    <text evidence="1 7">Belongs to the class I-like SAM-binding methyltransferase superfamily. RsmB/NOP family.</text>
</comment>
<dbReference type="SUPFAM" id="SSF53335">
    <property type="entry name" value="S-adenosyl-L-methionine-dependent methyltransferases"/>
    <property type="match status" value="1"/>
</dbReference>
<comment type="caution">
    <text evidence="7">Lacks conserved residue(s) required for the propagation of feature annotation.</text>
</comment>
<dbReference type="Pfam" id="PF13636">
    <property type="entry name" value="Methyltranf_PUA"/>
    <property type="match status" value="1"/>
</dbReference>
<evidence type="ECO:0000256" key="2">
    <source>
        <dbReference type="ARBA" id="ARBA00022490"/>
    </source>
</evidence>
<dbReference type="PRINTS" id="PR02008">
    <property type="entry name" value="RCMTFAMILY"/>
</dbReference>
<comment type="caution">
    <text evidence="9">The sequence shown here is derived from an EMBL/GenBank/DDBJ whole genome shotgun (WGS) entry which is preliminary data.</text>
</comment>
<dbReference type="InterPro" id="IPR011023">
    <property type="entry name" value="Nop2p"/>
</dbReference>
<proteinExistence type="inferred from homology"/>
<keyword evidence="5 7" id="KW-0949">S-adenosyl-L-methionine</keyword>
<dbReference type="GO" id="GO:0006396">
    <property type="term" value="P:RNA processing"/>
    <property type="evidence" value="ECO:0007669"/>
    <property type="project" value="InterPro"/>
</dbReference>
<dbReference type="GO" id="GO:0008757">
    <property type="term" value="F:S-adenosylmethionine-dependent methyltransferase activity"/>
    <property type="evidence" value="ECO:0007669"/>
    <property type="project" value="InterPro"/>
</dbReference>
<dbReference type="Proteomes" id="UP000712157">
    <property type="component" value="Unassembled WGS sequence"/>
</dbReference>
<dbReference type="Gene3D" id="3.40.50.150">
    <property type="entry name" value="Vaccinia Virus protein VP39"/>
    <property type="match status" value="1"/>
</dbReference>
<dbReference type="InterPro" id="IPR049560">
    <property type="entry name" value="MeTrfase_RsmB-F_NOP2_cat"/>
</dbReference>
<reference evidence="9" key="1">
    <citation type="submission" date="2021-06" db="EMBL/GenBank/DDBJ databases">
        <title>Description of novel taxa of the family Lachnospiraceae.</title>
        <authorList>
            <person name="Chaplin A.V."/>
            <person name="Sokolova S.R."/>
            <person name="Pikina A.P."/>
            <person name="Korzhanova M."/>
            <person name="Belova V."/>
            <person name="Korostin D."/>
            <person name="Efimov B.A."/>
        </authorList>
    </citation>
    <scope>NUCLEOTIDE SEQUENCE</scope>
    <source>
        <strain evidence="9">ASD5720</strain>
    </source>
</reference>
<dbReference type="AlphaFoldDB" id="A0A949NCD5"/>
<evidence type="ECO:0000256" key="5">
    <source>
        <dbReference type="ARBA" id="ARBA00022691"/>
    </source>
</evidence>
<evidence type="ECO:0000313" key="9">
    <source>
        <dbReference type="EMBL" id="MBU9738572.1"/>
    </source>
</evidence>
<feature type="binding site" evidence="7">
    <location>
        <begin position="109"/>
        <end position="115"/>
    </location>
    <ligand>
        <name>S-adenosyl-L-methionine</name>
        <dbReference type="ChEBI" id="CHEBI:59789"/>
    </ligand>
</feature>
<sequence length="460" mass="51713">MQLPSTFAGRMEKILGTEYDEFMRSYEQKRLYGLRVNNRKISTEQFLKIAPFHLTRIPWIENGFYYEEQDQPGKHPYYSAGLYYLQEPSAMTPANILPVNPGERVLDLCAAPGGKSTELGVKLKGQGLLVANDISASRAKALLKNIELFGIPNALITSEPPVNLMRYFGAYFDKILIDAPCSGEGMFRKDPSMIKSWEKNGPEFYAKIQREIILQAAAMLKPGGQMLYSTCTFSAEEDEGTIEYLLSEDPSFHVIPIAGRYEGFAPAKPELVGGREEIRGCVRIWPHRMNGEGHFVALLQKDESGASEASLENSEARRIFEFPELAEFLKPVRTGLNLERLEARQEKISALPAEMGDLKGLHYLRTGLYLGELKKKRFEPSQAFAMALEKEAFPAIISLPSEDIRVRKYLKGETIDVSGLPILASGSWQLVCVDGYPLGWGKLTNGNLKNKYHPGWRWQS</sequence>
<dbReference type="InterPro" id="IPR023267">
    <property type="entry name" value="RCMT"/>
</dbReference>
<gene>
    <name evidence="9" type="ORF">KTH89_18685</name>
</gene>
<dbReference type="Pfam" id="PF17126">
    <property type="entry name" value="RsmF_methylt_CI"/>
    <property type="match status" value="1"/>
</dbReference>
<feature type="binding site" evidence="7">
    <location>
        <position position="178"/>
    </location>
    <ligand>
        <name>S-adenosyl-L-methionine</name>
        <dbReference type="ChEBI" id="CHEBI:59789"/>
    </ligand>
</feature>